<gene>
    <name evidence="1" type="ORF">MNBD_GAMMA26-2313</name>
</gene>
<sequence length="123" mass="13261">MNRLTICLLAFFLYFASAAVFAADPVIKTVAEVHQEKAQLSGEQVQINGKVVKINNQIMGRNFLHLQDGTGQSGTNDLTITSQETAQVGDTVIITGTVSTNVDFGSGYLYPLLIEKATIAKVQ</sequence>
<accession>A0A3B1B4S4</accession>
<proteinExistence type="predicted"/>
<evidence type="ECO:0000313" key="1">
    <source>
        <dbReference type="EMBL" id="VAX09151.1"/>
    </source>
</evidence>
<dbReference type="EMBL" id="UOFX01000044">
    <property type="protein sequence ID" value="VAX09151.1"/>
    <property type="molecule type" value="Genomic_DNA"/>
</dbReference>
<dbReference type="Gene3D" id="2.40.50.140">
    <property type="entry name" value="Nucleic acid-binding proteins"/>
    <property type="match status" value="1"/>
</dbReference>
<reference evidence="1" key="1">
    <citation type="submission" date="2018-06" db="EMBL/GenBank/DDBJ databases">
        <authorList>
            <person name="Zhirakovskaya E."/>
        </authorList>
    </citation>
    <scope>NUCLEOTIDE SEQUENCE</scope>
</reference>
<dbReference type="InterPro" id="IPR012340">
    <property type="entry name" value="NA-bd_OB-fold"/>
</dbReference>
<evidence type="ECO:0008006" key="2">
    <source>
        <dbReference type="Google" id="ProtNLM"/>
    </source>
</evidence>
<protein>
    <recommendedName>
        <fullName evidence="2">Bacterial OB-fold domain-containing protein</fullName>
    </recommendedName>
</protein>
<name>A0A3B1B4S4_9ZZZZ</name>
<dbReference type="AlphaFoldDB" id="A0A3B1B4S4"/>
<organism evidence="1">
    <name type="scientific">hydrothermal vent metagenome</name>
    <dbReference type="NCBI Taxonomy" id="652676"/>
    <lineage>
        <taxon>unclassified sequences</taxon>
        <taxon>metagenomes</taxon>
        <taxon>ecological metagenomes</taxon>
    </lineage>
</organism>